<comment type="similarity">
    <text evidence="2 12">Belongs to the amiloride-sensitive sodium channel (TC 1.A.6) family.</text>
</comment>
<keyword evidence="6 13" id="KW-1133">Transmembrane helix</keyword>
<comment type="subcellular location">
    <subcellularLocation>
        <location evidence="1">Membrane</location>
        <topology evidence="1">Multi-pass membrane protein</topology>
    </subcellularLocation>
</comment>
<evidence type="ECO:0000256" key="11">
    <source>
        <dbReference type="ARBA" id="ARBA00023303"/>
    </source>
</evidence>
<evidence type="ECO:0000256" key="4">
    <source>
        <dbReference type="ARBA" id="ARBA00022461"/>
    </source>
</evidence>
<feature type="transmembrane region" description="Helical" evidence="13">
    <location>
        <begin position="146"/>
        <end position="170"/>
    </location>
</feature>
<dbReference type="GO" id="GO:0016020">
    <property type="term" value="C:membrane"/>
    <property type="evidence" value="ECO:0007669"/>
    <property type="project" value="UniProtKB-SubCell"/>
</dbReference>
<accession>A0A7R9AXH9</accession>
<protein>
    <recommendedName>
        <fullName evidence="15">UDP-glucuronic acid/UDP-N-acetylgalactosamine transporter</fullName>
    </recommendedName>
</protein>
<dbReference type="InterPro" id="IPR050186">
    <property type="entry name" value="TPT_transporter"/>
</dbReference>
<feature type="transmembrane region" description="Helical" evidence="13">
    <location>
        <begin position="108"/>
        <end position="125"/>
    </location>
</feature>
<name>A0A7R9AXH9_TIMSH</name>
<dbReference type="GO" id="GO:0005272">
    <property type="term" value="F:sodium channel activity"/>
    <property type="evidence" value="ECO:0007669"/>
    <property type="project" value="UniProtKB-KW"/>
</dbReference>
<dbReference type="PANTHER" id="PTHR11132">
    <property type="entry name" value="SOLUTE CARRIER FAMILY 35"/>
    <property type="match status" value="1"/>
</dbReference>
<evidence type="ECO:0000256" key="9">
    <source>
        <dbReference type="ARBA" id="ARBA00023136"/>
    </source>
</evidence>
<sequence length="618" mass="69810">MTATILVLFVAKRIGLLSFPSLERGTFKKIWPLPLIYVGNMVFGLGGTKELSLPMLTVLRRFSILMTMVGELYILGVRPSLAVQLSVYTMIIGAVIAASNDLAFSLEGYILVLLNDVFTATNGVYMKQKLDTAELGKHGLMFYNSLFMVAPGLAIAWMTGDLVVVSQFPLWGDPLFLAQFLSSCFMGFVLTYSIIVCTMYNSALTTTVIGCLKNICITYLGMVIGGDYIFSWVNFVGINVSVTGSLVYTWVTFKRKEKSATVRPTMATRTDKNQILTTRITLVRAVLVVAYMGQGQSIHDLARRGRAGYKPMAFCKTYLEFSSNTGIHGLKYVTEKGRRVVERVLWVVVAVLGLVSAIFMASTFWERFSDSPTRASVETNHYPTWRIPFPAVTLCNANRIFRSRAEELVKKLRLNESLSDSEAMKRVVFLGELVQTQPNREKHEREMAEFQEVLDRNNYTVRTLMQEVTELSEHEIGRKKIVQVNKEVLHTRYYSHRMGLTVLLNPLIHDYLVSTLFSGGVRVNVLRTRTPDKWSGSYNSGDQSITCDCPDVCNEVTYDVQTSSGDFLASQYQRTPFFSDGMNVTDRTLFHFYFGDHVSVRTRRDIISSWNDLLCKYL</sequence>
<evidence type="ECO:0000256" key="6">
    <source>
        <dbReference type="ARBA" id="ARBA00022989"/>
    </source>
</evidence>
<evidence type="ECO:0000256" key="5">
    <source>
        <dbReference type="ARBA" id="ARBA00022692"/>
    </source>
</evidence>
<dbReference type="InterPro" id="IPR001873">
    <property type="entry name" value="ENaC"/>
</dbReference>
<keyword evidence="11 12" id="KW-0407">Ion channel</keyword>
<evidence type="ECO:0000256" key="1">
    <source>
        <dbReference type="ARBA" id="ARBA00004141"/>
    </source>
</evidence>
<keyword evidence="8 12" id="KW-0406">Ion transport</keyword>
<keyword evidence="10 12" id="KW-0739">Sodium transport</keyword>
<dbReference type="EMBL" id="OC002525">
    <property type="protein sequence ID" value="CAD7261958.1"/>
    <property type="molecule type" value="Genomic_DNA"/>
</dbReference>
<reference evidence="14" key="1">
    <citation type="submission" date="2020-11" db="EMBL/GenBank/DDBJ databases">
        <authorList>
            <person name="Tran Van P."/>
        </authorList>
    </citation>
    <scope>NUCLEOTIDE SEQUENCE</scope>
</reference>
<gene>
    <name evidence="14" type="ORF">TSIB3V08_LOCUS6077</name>
</gene>
<dbReference type="Pfam" id="PF00858">
    <property type="entry name" value="ASC"/>
    <property type="match status" value="2"/>
</dbReference>
<evidence type="ECO:0000256" key="7">
    <source>
        <dbReference type="ARBA" id="ARBA00023053"/>
    </source>
</evidence>
<keyword evidence="7" id="KW-0915">Sodium</keyword>
<evidence type="ECO:0000256" key="10">
    <source>
        <dbReference type="ARBA" id="ARBA00023201"/>
    </source>
</evidence>
<evidence type="ECO:0008006" key="15">
    <source>
        <dbReference type="Google" id="ProtNLM"/>
    </source>
</evidence>
<evidence type="ECO:0000313" key="14">
    <source>
        <dbReference type="EMBL" id="CAD7261958.1"/>
    </source>
</evidence>
<proteinExistence type="inferred from homology"/>
<evidence type="ECO:0000256" key="12">
    <source>
        <dbReference type="RuleBase" id="RU000679"/>
    </source>
</evidence>
<keyword evidence="4 12" id="KW-0894">Sodium channel</keyword>
<dbReference type="AlphaFoldDB" id="A0A7R9AXH9"/>
<organism evidence="14">
    <name type="scientific">Timema shepardi</name>
    <name type="common">Walking stick</name>
    <dbReference type="NCBI Taxonomy" id="629360"/>
    <lineage>
        <taxon>Eukaryota</taxon>
        <taxon>Metazoa</taxon>
        <taxon>Ecdysozoa</taxon>
        <taxon>Arthropoda</taxon>
        <taxon>Hexapoda</taxon>
        <taxon>Insecta</taxon>
        <taxon>Pterygota</taxon>
        <taxon>Neoptera</taxon>
        <taxon>Polyneoptera</taxon>
        <taxon>Phasmatodea</taxon>
        <taxon>Timematodea</taxon>
        <taxon>Timematoidea</taxon>
        <taxon>Timematidae</taxon>
        <taxon>Timema</taxon>
    </lineage>
</organism>
<feature type="transmembrane region" description="Helical" evidence="13">
    <location>
        <begin position="72"/>
        <end position="96"/>
    </location>
</feature>
<evidence type="ECO:0000256" key="8">
    <source>
        <dbReference type="ARBA" id="ARBA00023065"/>
    </source>
</evidence>
<keyword evidence="9 13" id="KW-0472">Membrane</keyword>
<evidence type="ECO:0000256" key="13">
    <source>
        <dbReference type="SAM" id="Phobius"/>
    </source>
</evidence>
<feature type="transmembrane region" description="Helical" evidence="13">
    <location>
        <begin position="228"/>
        <end position="251"/>
    </location>
</feature>
<keyword evidence="5 12" id="KW-0812">Transmembrane</keyword>
<feature type="transmembrane region" description="Helical" evidence="13">
    <location>
        <begin position="176"/>
        <end position="196"/>
    </location>
</feature>
<feature type="transmembrane region" description="Helical" evidence="13">
    <location>
        <begin position="31"/>
        <end position="51"/>
    </location>
</feature>
<evidence type="ECO:0000256" key="3">
    <source>
        <dbReference type="ARBA" id="ARBA00022448"/>
    </source>
</evidence>
<evidence type="ECO:0000256" key="2">
    <source>
        <dbReference type="ARBA" id="ARBA00007193"/>
    </source>
</evidence>
<feature type="transmembrane region" description="Helical" evidence="13">
    <location>
        <begin position="344"/>
        <end position="365"/>
    </location>
</feature>
<feature type="transmembrane region" description="Helical" evidence="13">
    <location>
        <begin position="203"/>
        <end position="222"/>
    </location>
</feature>
<keyword evidence="3 12" id="KW-0813">Transport</keyword>